<dbReference type="SUPFAM" id="SSF53335">
    <property type="entry name" value="S-adenosyl-L-methionine-dependent methyltransferases"/>
    <property type="match status" value="1"/>
</dbReference>
<keyword evidence="3 7" id="KW-0489">Methyltransferase</keyword>
<dbReference type="AlphaFoldDB" id="A0AB73T332"/>
<dbReference type="InterPro" id="IPR022642">
    <property type="entry name" value="CheR_C"/>
</dbReference>
<evidence type="ECO:0000256" key="2">
    <source>
        <dbReference type="ARBA" id="ARBA00012534"/>
    </source>
</evidence>
<keyword evidence="5" id="KW-0949">S-adenosyl-L-methionine</keyword>
<organism evidence="7 8">
    <name type="scientific">Murimonas intestini</name>
    <dbReference type="NCBI Taxonomy" id="1337051"/>
    <lineage>
        <taxon>Bacteria</taxon>
        <taxon>Bacillati</taxon>
        <taxon>Bacillota</taxon>
        <taxon>Clostridia</taxon>
        <taxon>Lachnospirales</taxon>
        <taxon>Lachnospiraceae</taxon>
        <taxon>Murimonas</taxon>
    </lineage>
</organism>
<accession>A0AB73T332</accession>
<comment type="catalytic activity">
    <reaction evidence="1">
        <text>L-glutamyl-[protein] + S-adenosyl-L-methionine = [protein]-L-glutamate 5-O-methyl ester + S-adenosyl-L-homocysteine</text>
        <dbReference type="Rhea" id="RHEA:24452"/>
        <dbReference type="Rhea" id="RHEA-COMP:10208"/>
        <dbReference type="Rhea" id="RHEA-COMP:10311"/>
        <dbReference type="ChEBI" id="CHEBI:29973"/>
        <dbReference type="ChEBI" id="CHEBI:57856"/>
        <dbReference type="ChEBI" id="CHEBI:59789"/>
        <dbReference type="ChEBI" id="CHEBI:82795"/>
        <dbReference type="EC" id="2.1.1.80"/>
    </reaction>
</comment>
<dbReference type="InterPro" id="IPR026024">
    <property type="entry name" value="Chemotaxis_MeTrfase_CheR"/>
</dbReference>
<evidence type="ECO:0000259" key="6">
    <source>
        <dbReference type="PROSITE" id="PS50123"/>
    </source>
</evidence>
<protein>
    <recommendedName>
        <fullName evidence="2">protein-glutamate O-methyltransferase</fullName>
        <ecNumber evidence="2">2.1.1.80</ecNumber>
    </recommendedName>
</protein>
<keyword evidence="4" id="KW-0808">Transferase</keyword>
<reference evidence="7 8" key="1">
    <citation type="submission" date="2018-05" db="EMBL/GenBank/DDBJ databases">
        <authorList>
            <person name="Goeker M."/>
            <person name="Huntemann M."/>
            <person name="Clum A."/>
            <person name="Pillay M."/>
            <person name="Palaniappan K."/>
            <person name="Varghese N."/>
            <person name="Mikhailova N."/>
            <person name="Stamatis D."/>
            <person name="Reddy T."/>
            <person name="Daum C."/>
            <person name="Shapiro N."/>
            <person name="Ivanova N."/>
            <person name="Kyrpides N."/>
            <person name="Woyke T."/>
        </authorList>
    </citation>
    <scope>NUCLEOTIDE SEQUENCE [LARGE SCALE GENOMIC DNA]</scope>
    <source>
        <strain evidence="7 8">DSM 26524</strain>
    </source>
</reference>
<dbReference type="SUPFAM" id="SSF47757">
    <property type="entry name" value="Chemotaxis receptor methyltransferase CheR, N-terminal domain"/>
    <property type="match status" value="1"/>
</dbReference>
<evidence type="ECO:0000313" key="7">
    <source>
        <dbReference type="EMBL" id="PWJ74743.1"/>
    </source>
</evidence>
<dbReference type="PROSITE" id="PS50123">
    <property type="entry name" value="CHER"/>
    <property type="match status" value="1"/>
</dbReference>
<dbReference type="Pfam" id="PF01739">
    <property type="entry name" value="CheR"/>
    <property type="match status" value="1"/>
</dbReference>
<dbReference type="PANTHER" id="PTHR24422">
    <property type="entry name" value="CHEMOTAXIS PROTEIN METHYLTRANSFERASE"/>
    <property type="match status" value="1"/>
</dbReference>
<dbReference type="RefSeq" id="WP_109627468.1">
    <property type="nucleotide sequence ID" value="NZ_CABJAT010000003.1"/>
</dbReference>
<dbReference type="PIRSF" id="PIRSF000410">
    <property type="entry name" value="CheR"/>
    <property type="match status" value="1"/>
</dbReference>
<keyword evidence="8" id="KW-1185">Reference proteome</keyword>
<dbReference type="Pfam" id="PF03705">
    <property type="entry name" value="CheR_N"/>
    <property type="match status" value="1"/>
</dbReference>
<feature type="domain" description="CheR-type methyltransferase" evidence="6">
    <location>
        <begin position="1"/>
        <end position="269"/>
    </location>
</feature>
<sequence>MIRLEDREFEYIVQYAKEKYGLNLEKKRVLVECRLKGELEKHHVSSFSEYLVMISRDRSGKMAEDMISRLTTHYTYFMREFKHFELIRDVILPEVSRKQMPSVYSVWCAGCSTGQECYTLEMTLEEYRKTGSWMPVVMMLATDISEPVLKQAQSGIYKLKELESIPPAWRERYCTVGQDQTFQIKEALRTPVRFRKQNLKDYVQEKEQFDLILCRNVMIYFDTADKRRLVRELEKSLRPGGYLLVGHSELLPKDETSLNYVGSAAYRKE</sequence>
<evidence type="ECO:0000256" key="3">
    <source>
        <dbReference type="ARBA" id="ARBA00022603"/>
    </source>
</evidence>
<evidence type="ECO:0000313" key="8">
    <source>
        <dbReference type="Proteomes" id="UP000245412"/>
    </source>
</evidence>
<dbReference type="SMART" id="SM00138">
    <property type="entry name" value="MeTrc"/>
    <property type="match status" value="1"/>
</dbReference>
<dbReference type="Proteomes" id="UP000245412">
    <property type="component" value="Unassembled WGS sequence"/>
</dbReference>
<dbReference type="EMBL" id="QGGY01000008">
    <property type="protein sequence ID" value="PWJ74743.1"/>
    <property type="molecule type" value="Genomic_DNA"/>
</dbReference>
<dbReference type="InterPro" id="IPR022641">
    <property type="entry name" value="CheR_N"/>
</dbReference>
<dbReference type="Gene3D" id="1.10.155.10">
    <property type="entry name" value="Chemotaxis receptor methyltransferase CheR, N-terminal domain"/>
    <property type="match status" value="1"/>
</dbReference>
<dbReference type="PRINTS" id="PR00996">
    <property type="entry name" value="CHERMTFRASE"/>
</dbReference>
<comment type="caution">
    <text evidence="7">The sequence shown here is derived from an EMBL/GenBank/DDBJ whole genome shotgun (WGS) entry which is preliminary data.</text>
</comment>
<evidence type="ECO:0000256" key="4">
    <source>
        <dbReference type="ARBA" id="ARBA00022679"/>
    </source>
</evidence>
<dbReference type="CDD" id="cd02440">
    <property type="entry name" value="AdoMet_MTases"/>
    <property type="match status" value="1"/>
</dbReference>
<dbReference type="PANTHER" id="PTHR24422:SF19">
    <property type="entry name" value="CHEMOTAXIS PROTEIN METHYLTRANSFERASE"/>
    <property type="match status" value="1"/>
</dbReference>
<proteinExistence type="predicted"/>
<evidence type="ECO:0000256" key="5">
    <source>
        <dbReference type="ARBA" id="ARBA00022691"/>
    </source>
</evidence>
<evidence type="ECO:0000256" key="1">
    <source>
        <dbReference type="ARBA" id="ARBA00001541"/>
    </source>
</evidence>
<dbReference type="InterPro" id="IPR029063">
    <property type="entry name" value="SAM-dependent_MTases_sf"/>
</dbReference>
<dbReference type="GO" id="GO:0032259">
    <property type="term" value="P:methylation"/>
    <property type="evidence" value="ECO:0007669"/>
    <property type="project" value="UniProtKB-KW"/>
</dbReference>
<dbReference type="InterPro" id="IPR036804">
    <property type="entry name" value="CheR_N_sf"/>
</dbReference>
<dbReference type="Gene3D" id="3.40.50.150">
    <property type="entry name" value="Vaccinia Virus protein VP39"/>
    <property type="match status" value="1"/>
</dbReference>
<dbReference type="InterPro" id="IPR050903">
    <property type="entry name" value="Bact_Chemotaxis_MeTrfase"/>
</dbReference>
<gene>
    <name evidence="7" type="ORF">C7383_108173</name>
</gene>
<dbReference type="EC" id="2.1.1.80" evidence="2"/>
<name>A0AB73T332_9FIRM</name>
<dbReference type="GO" id="GO:0008983">
    <property type="term" value="F:protein-glutamate O-methyltransferase activity"/>
    <property type="evidence" value="ECO:0007669"/>
    <property type="project" value="UniProtKB-EC"/>
</dbReference>
<dbReference type="InterPro" id="IPR000780">
    <property type="entry name" value="CheR_MeTrfase"/>
</dbReference>